<gene>
    <name evidence="1" type="ORF">LCGC14_2323480</name>
</gene>
<proteinExistence type="predicted"/>
<dbReference type="AlphaFoldDB" id="A0A0F9FBU3"/>
<protein>
    <submittedName>
        <fullName evidence="1">Uncharacterized protein</fullName>
    </submittedName>
</protein>
<name>A0A0F9FBU3_9ZZZZ</name>
<organism evidence="1">
    <name type="scientific">marine sediment metagenome</name>
    <dbReference type="NCBI Taxonomy" id="412755"/>
    <lineage>
        <taxon>unclassified sequences</taxon>
        <taxon>metagenomes</taxon>
        <taxon>ecological metagenomes</taxon>
    </lineage>
</organism>
<evidence type="ECO:0000313" key="1">
    <source>
        <dbReference type="EMBL" id="KKL48637.1"/>
    </source>
</evidence>
<feature type="non-terminal residue" evidence="1">
    <location>
        <position position="1"/>
    </location>
</feature>
<accession>A0A0F9FBU3</accession>
<sequence length="82" mass="9241">AMSEIQCCLCEYRCDTLMIGEQHYKLLQAELGTAKAENQSFGNVLAVIHRDGGHYITKHGHEKASEDAIKIVLDLRKESDHE</sequence>
<reference evidence="1" key="1">
    <citation type="journal article" date="2015" name="Nature">
        <title>Complex archaea that bridge the gap between prokaryotes and eukaryotes.</title>
        <authorList>
            <person name="Spang A."/>
            <person name="Saw J.H."/>
            <person name="Jorgensen S.L."/>
            <person name="Zaremba-Niedzwiedzka K."/>
            <person name="Martijn J."/>
            <person name="Lind A.E."/>
            <person name="van Eijk R."/>
            <person name="Schleper C."/>
            <person name="Guy L."/>
            <person name="Ettema T.J."/>
        </authorList>
    </citation>
    <scope>NUCLEOTIDE SEQUENCE</scope>
</reference>
<comment type="caution">
    <text evidence="1">The sequence shown here is derived from an EMBL/GenBank/DDBJ whole genome shotgun (WGS) entry which is preliminary data.</text>
</comment>
<dbReference type="EMBL" id="LAZR01033247">
    <property type="protein sequence ID" value="KKL48637.1"/>
    <property type="molecule type" value="Genomic_DNA"/>
</dbReference>